<dbReference type="InterPro" id="IPR000836">
    <property type="entry name" value="PRTase_dom"/>
</dbReference>
<evidence type="ECO:0000313" key="4">
    <source>
        <dbReference type="Proteomes" id="UP001385892"/>
    </source>
</evidence>
<evidence type="ECO:0000313" key="3">
    <source>
        <dbReference type="EMBL" id="MEJ8852133.1"/>
    </source>
</evidence>
<feature type="region of interest" description="Disordered" evidence="1">
    <location>
        <begin position="320"/>
        <end position="339"/>
    </location>
</feature>
<dbReference type="RefSeq" id="WP_340348017.1">
    <property type="nucleotide sequence ID" value="NZ_JBBKZT010000032.1"/>
</dbReference>
<dbReference type="InterPro" id="IPR029057">
    <property type="entry name" value="PRTase-like"/>
</dbReference>
<sequence length="339" mass="37614">MNSPVHQVSYSKIEQLVTQLVDRLAEVCRGERFDTVVGIVRGGVVPATMFSQRLGAELVLLRAERHQARVEWLGEAPPAGSRTLLVDDIASRGTTLSLARAFVEAAGCRVTTCTLFVDRGRCVAPPDLALDAPGFIRYPWDRRETTPAARQFISQYGMLSPAEEAEFVGVDLDGILLRDIHRREYERDLVQTLERRADLPPRPHLELPPVDWQACHVITARPQQDYRVTRAWLDRHGFEGCGLSCRDPQIHSHTIDGAVAHKAQALLRLGISLFIESDLQQAVMLAGACPTVDVVWWGRFRRLRIGGVSQVVLGGNVGNGTEPHRLSRRPIGLSQTGMV</sequence>
<keyword evidence="3" id="KW-0328">Glycosyltransferase</keyword>
<dbReference type="GO" id="GO:0016757">
    <property type="term" value="F:glycosyltransferase activity"/>
    <property type="evidence" value="ECO:0007669"/>
    <property type="project" value="UniProtKB-KW"/>
</dbReference>
<dbReference type="Pfam" id="PF00156">
    <property type="entry name" value="Pribosyltran"/>
    <property type="match status" value="1"/>
</dbReference>
<name>A0ABU8WX64_9BURK</name>
<feature type="domain" description="Phosphoribosyltransferase" evidence="2">
    <location>
        <begin position="12"/>
        <end position="127"/>
    </location>
</feature>
<organism evidence="3 4">
    <name type="scientific">Variovorax rhizosphaerae</name>
    <dbReference type="NCBI Taxonomy" id="1836200"/>
    <lineage>
        <taxon>Bacteria</taxon>
        <taxon>Pseudomonadati</taxon>
        <taxon>Pseudomonadota</taxon>
        <taxon>Betaproteobacteria</taxon>
        <taxon>Burkholderiales</taxon>
        <taxon>Comamonadaceae</taxon>
        <taxon>Variovorax</taxon>
    </lineage>
</organism>
<dbReference type="EMBL" id="JBBKZT010000032">
    <property type="protein sequence ID" value="MEJ8852133.1"/>
    <property type="molecule type" value="Genomic_DNA"/>
</dbReference>
<dbReference type="Proteomes" id="UP001385892">
    <property type="component" value="Unassembled WGS sequence"/>
</dbReference>
<dbReference type="SUPFAM" id="SSF53271">
    <property type="entry name" value="PRTase-like"/>
    <property type="match status" value="1"/>
</dbReference>
<reference evidence="3 4" key="1">
    <citation type="submission" date="2024-03" db="EMBL/GenBank/DDBJ databases">
        <title>Novel species of the genus Variovorax.</title>
        <authorList>
            <person name="Liu Q."/>
            <person name="Xin Y.-H."/>
        </authorList>
    </citation>
    <scope>NUCLEOTIDE SEQUENCE [LARGE SCALE GENOMIC DNA]</scope>
    <source>
        <strain evidence="3 4">KACC 18900</strain>
    </source>
</reference>
<protein>
    <submittedName>
        <fullName evidence="3">Phosphoribosyltransferase</fullName>
    </submittedName>
</protein>
<dbReference type="CDD" id="cd06223">
    <property type="entry name" value="PRTases_typeI"/>
    <property type="match status" value="1"/>
</dbReference>
<dbReference type="Gene3D" id="3.40.50.2020">
    <property type="match status" value="1"/>
</dbReference>
<keyword evidence="3" id="KW-0808">Transferase</keyword>
<comment type="caution">
    <text evidence="3">The sequence shown here is derived from an EMBL/GenBank/DDBJ whole genome shotgun (WGS) entry which is preliminary data.</text>
</comment>
<evidence type="ECO:0000256" key="1">
    <source>
        <dbReference type="SAM" id="MobiDB-lite"/>
    </source>
</evidence>
<proteinExistence type="predicted"/>
<gene>
    <name evidence="3" type="ORF">WKW82_36265</name>
</gene>
<keyword evidence="4" id="KW-1185">Reference proteome</keyword>
<evidence type="ECO:0000259" key="2">
    <source>
        <dbReference type="Pfam" id="PF00156"/>
    </source>
</evidence>
<accession>A0ABU8WX64</accession>